<proteinExistence type="predicted"/>
<dbReference type="RefSeq" id="WP_021491899.1">
    <property type="nucleotide sequence ID" value="NZ_AVQG01000012.1"/>
</dbReference>
<dbReference type="AlphaFoldDB" id="U1TJ74"/>
<evidence type="ECO:0000256" key="1">
    <source>
        <dbReference type="SAM" id="MobiDB-lite"/>
    </source>
</evidence>
<feature type="compositionally biased region" description="Acidic residues" evidence="1">
    <location>
        <begin position="97"/>
        <end position="109"/>
    </location>
</feature>
<feature type="region of interest" description="Disordered" evidence="1">
    <location>
        <begin position="54"/>
        <end position="109"/>
    </location>
</feature>
<dbReference type="Proteomes" id="UP000016504">
    <property type="component" value="Unassembled WGS sequence"/>
</dbReference>
<organism evidence="2 3">
    <name type="scientific">Pseudomonas simiae</name>
    <dbReference type="NCBI Taxonomy" id="321846"/>
    <lineage>
        <taxon>Bacteria</taxon>
        <taxon>Pseudomonadati</taxon>
        <taxon>Pseudomonadota</taxon>
        <taxon>Gammaproteobacteria</taxon>
        <taxon>Pseudomonadales</taxon>
        <taxon>Pseudomonadaceae</taxon>
        <taxon>Pseudomonas</taxon>
    </lineage>
</organism>
<evidence type="ECO:0000313" key="3">
    <source>
        <dbReference type="Proteomes" id="UP000016504"/>
    </source>
</evidence>
<name>U1TJ74_9PSED</name>
<gene>
    <name evidence="2" type="ORF">O204_03330</name>
</gene>
<accession>A0A1I0XDS6</accession>
<dbReference type="GeneID" id="45621468"/>
<accession>U1TJ74</accession>
<sequence>MAIDWQEARIGSSVFNYFTHSPTDQEATLRITQRAVQLMLLAALGLAGNWALAGAGTPQWKDTGPVTKKKQQEVNSGSWKPQAQPAPKEDQENPYNDGEDSETYDDGET</sequence>
<evidence type="ECO:0000313" key="2">
    <source>
        <dbReference type="EMBL" id="ERH58536.1"/>
    </source>
</evidence>
<protein>
    <submittedName>
        <fullName evidence="2">Uncharacterized protein</fullName>
    </submittedName>
</protein>
<reference evidence="2 3" key="1">
    <citation type="submission" date="2013-08" db="EMBL/GenBank/DDBJ databases">
        <title>Biodegradation of aromatic compounds in biofilm forming Pseudomonas isolated from sewage sludge.</title>
        <authorList>
            <person name="Qureshi A."/>
            <person name="Ghosh S."/>
            <person name="Khardenavis A.A."/>
            <person name="Kapley A."/>
            <person name="Purohit H.J."/>
        </authorList>
    </citation>
    <scope>NUCLEOTIDE SEQUENCE [LARGE SCALE GENOMIC DNA]</scope>
    <source>
        <strain evidence="2 3">EGD-AQ6</strain>
    </source>
</reference>
<dbReference type="PATRIC" id="fig|1390371.3.peg.2378"/>
<dbReference type="EMBL" id="AVQG01000012">
    <property type="protein sequence ID" value="ERH58536.1"/>
    <property type="molecule type" value="Genomic_DNA"/>
</dbReference>
<comment type="caution">
    <text evidence="2">The sequence shown here is derived from an EMBL/GenBank/DDBJ whole genome shotgun (WGS) entry which is preliminary data.</text>
</comment>